<dbReference type="GO" id="GO:0016787">
    <property type="term" value="F:hydrolase activity"/>
    <property type="evidence" value="ECO:0007669"/>
    <property type="project" value="UniProtKB-KW"/>
</dbReference>
<dbReference type="Proteomes" id="UP000639274">
    <property type="component" value="Chromosome"/>
</dbReference>
<dbReference type="NCBIfam" id="TIGR01509">
    <property type="entry name" value="HAD-SF-IA-v3"/>
    <property type="match status" value="1"/>
</dbReference>
<dbReference type="SFLD" id="SFLDG01129">
    <property type="entry name" value="C1.5:_HAD__Beta-PGM__Phosphata"/>
    <property type="match status" value="1"/>
</dbReference>
<name>A0A974XZZ2_9GAMM</name>
<keyword evidence="2 4" id="KW-0378">Hydrolase</keyword>
<evidence type="ECO:0000313" key="5">
    <source>
        <dbReference type="Proteomes" id="UP000639274"/>
    </source>
</evidence>
<dbReference type="AlphaFoldDB" id="A0A974XZZ2"/>
<dbReference type="NCBIfam" id="TIGR01549">
    <property type="entry name" value="HAD-SF-IA-v1"/>
    <property type="match status" value="1"/>
</dbReference>
<dbReference type="InterPro" id="IPR051400">
    <property type="entry name" value="HAD-like_hydrolase"/>
</dbReference>
<dbReference type="KEGG" id="lsf:I8J32_001980"/>
<organism evidence="4 5">
    <name type="scientific">Agrilutibacter solisilvae</name>
    <dbReference type="NCBI Taxonomy" id="2763317"/>
    <lineage>
        <taxon>Bacteria</taxon>
        <taxon>Pseudomonadati</taxon>
        <taxon>Pseudomonadota</taxon>
        <taxon>Gammaproteobacteria</taxon>
        <taxon>Lysobacterales</taxon>
        <taxon>Lysobacteraceae</taxon>
        <taxon>Agrilutibacter</taxon>
    </lineage>
</organism>
<evidence type="ECO:0000256" key="2">
    <source>
        <dbReference type="ARBA" id="ARBA00022801"/>
    </source>
</evidence>
<dbReference type="GO" id="GO:0009231">
    <property type="term" value="P:riboflavin biosynthetic process"/>
    <property type="evidence" value="ECO:0007669"/>
    <property type="project" value="TreeGrafter"/>
</dbReference>
<sequence>MPSPVPAHPDLRPVPGQAFPVRAITLDLDDTLWPFAPIGARVETVMHDWLAAHCPRTAARFPLPAMRALRDQLNAQHPHLVHDFSAMRRMTLEHAMRQAGDDPDVHADAAFEAFFAERNRVEFYPDVLPALARLAAHVPLAALSNGNADLTRIGVHGHFSFQLGAREHGAPKPDASIFLAACERLGLPPAQVLHVGDDIEMDVVGAAQAGLRTCWLNREGREWPLAQIAPDLHMTCLTALADWLDSTRPSMDIAAA</sequence>
<dbReference type="Gene3D" id="3.40.50.1000">
    <property type="entry name" value="HAD superfamily/HAD-like"/>
    <property type="match status" value="1"/>
</dbReference>
<dbReference type="InterPro" id="IPR036412">
    <property type="entry name" value="HAD-like_sf"/>
</dbReference>
<proteinExistence type="predicted"/>
<protein>
    <submittedName>
        <fullName evidence="4">HAD-IA family hydrolase</fullName>
    </submittedName>
</protein>
<evidence type="ECO:0000256" key="3">
    <source>
        <dbReference type="ARBA" id="ARBA00022842"/>
    </source>
</evidence>
<dbReference type="Pfam" id="PF00702">
    <property type="entry name" value="Hydrolase"/>
    <property type="match status" value="1"/>
</dbReference>
<dbReference type="EMBL" id="CP071518">
    <property type="protein sequence ID" value="QSX78733.1"/>
    <property type="molecule type" value="Genomic_DNA"/>
</dbReference>
<evidence type="ECO:0000313" key="4">
    <source>
        <dbReference type="EMBL" id="QSX78733.1"/>
    </source>
</evidence>
<evidence type="ECO:0000256" key="1">
    <source>
        <dbReference type="ARBA" id="ARBA00001946"/>
    </source>
</evidence>
<dbReference type="SUPFAM" id="SSF56784">
    <property type="entry name" value="HAD-like"/>
    <property type="match status" value="1"/>
</dbReference>
<dbReference type="PANTHER" id="PTHR46470">
    <property type="entry name" value="N-ACYLNEURAMINATE-9-PHOSPHATASE"/>
    <property type="match status" value="1"/>
</dbReference>
<reference evidence="4 5" key="1">
    <citation type="submission" date="2021-03" db="EMBL/GenBank/DDBJ databases">
        <title>Lysobacter sp. nov. isolated from soil of gangwondo yeongwol, south Korea.</title>
        <authorList>
            <person name="Kim K.R."/>
            <person name="Kim K.H."/>
            <person name="Jeon C.O."/>
        </authorList>
    </citation>
    <scope>NUCLEOTIDE SEQUENCE [LARGE SCALE GENOMIC DNA]</scope>
    <source>
        <strain evidence="4 5">R19</strain>
    </source>
</reference>
<keyword evidence="5" id="KW-1185">Reference proteome</keyword>
<dbReference type="PANTHER" id="PTHR46470:SF4">
    <property type="entry name" value="5-AMINO-6-(5-PHOSPHO-D-RIBITYLAMINO)URACIL PHOSPHATASE YIGB"/>
    <property type="match status" value="1"/>
</dbReference>
<comment type="cofactor">
    <cofactor evidence="1">
        <name>Mg(2+)</name>
        <dbReference type="ChEBI" id="CHEBI:18420"/>
    </cofactor>
</comment>
<dbReference type="InterPro" id="IPR006439">
    <property type="entry name" value="HAD-SF_hydro_IA"/>
</dbReference>
<gene>
    <name evidence="4" type="ORF">I8J32_001980</name>
</gene>
<keyword evidence="3" id="KW-0460">Magnesium</keyword>
<dbReference type="InterPro" id="IPR023214">
    <property type="entry name" value="HAD_sf"/>
</dbReference>
<accession>A0A974XZZ2</accession>
<dbReference type="SFLD" id="SFLDS00003">
    <property type="entry name" value="Haloacid_Dehalogenase"/>
    <property type="match status" value="1"/>
</dbReference>
<dbReference type="Gene3D" id="1.20.120.1600">
    <property type="match status" value="1"/>
</dbReference>
<dbReference type="RefSeq" id="WP_200615520.1">
    <property type="nucleotide sequence ID" value="NZ_CP071518.1"/>
</dbReference>